<dbReference type="PANTHER" id="PTHR30177">
    <property type="entry name" value="GLYCINE BETAINE/L-PROLINE TRANSPORT SYSTEM PERMEASE PROTEIN PROW"/>
    <property type="match status" value="1"/>
</dbReference>
<dbReference type="CDD" id="cd06261">
    <property type="entry name" value="TM_PBP2"/>
    <property type="match status" value="1"/>
</dbReference>
<dbReference type="Gene3D" id="1.10.3720.10">
    <property type="entry name" value="MetI-like"/>
    <property type="match status" value="1"/>
</dbReference>
<organism evidence="8 9">
    <name type="scientific">Streptomyces apricus</name>
    <dbReference type="NCBI Taxonomy" id="1828112"/>
    <lineage>
        <taxon>Bacteria</taxon>
        <taxon>Bacillati</taxon>
        <taxon>Actinomycetota</taxon>
        <taxon>Actinomycetes</taxon>
        <taxon>Kitasatosporales</taxon>
        <taxon>Streptomycetaceae</taxon>
        <taxon>Streptomyces</taxon>
    </lineage>
</organism>
<dbReference type="InterPro" id="IPR051204">
    <property type="entry name" value="ABC_transp_perm/SBD"/>
</dbReference>
<evidence type="ECO:0000256" key="4">
    <source>
        <dbReference type="ARBA" id="ARBA00022989"/>
    </source>
</evidence>
<sequence>MNDLVNQIQLVGDWLTSSEQWHGDDGIPHRLAEHLTYSGLSLLCATVIGLAFGLLVGHTGRGAFAVATVANLARAIPTFGLVVLVVTLAGLSTAPVLVALVALAVPPILINTFEGVRGVDPDARDAAKGMGMTGWEVLLKVEVPMALPLILLGLRVAAIQVVATATVAAYPGLGGLGRYIVDGLSRNDYELVIGGSAVVVALALVVQAAFTALRRAVVSPGLRPAVTKP</sequence>
<evidence type="ECO:0000256" key="6">
    <source>
        <dbReference type="RuleBase" id="RU363032"/>
    </source>
</evidence>
<dbReference type="PROSITE" id="PS50928">
    <property type="entry name" value="ABC_TM1"/>
    <property type="match status" value="1"/>
</dbReference>
<comment type="subcellular location">
    <subcellularLocation>
        <location evidence="6">Cell membrane</location>
        <topology evidence="6">Multi-pass membrane protein</topology>
    </subcellularLocation>
    <subcellularLocation>
        <location evidence="1">Membrane</location>
        <topology evidence="1">Multi-pass membrane protein</topology>
    </subcellularLocation>
</comment>
<evidence type="ECO:0000256" key="1">
    <source>
        <dbReference type="ARBA" id="ARBA00004141"/>
    </source>
</evidence>
<dbReference type="AlphaFoldDB" id="A0A5B0BGM4"/>
<dbReference type="EMBL" id="VDFC01000016">
    <property type="protein sequence ID" value="KAA0941273.1"/>
    <property type="molecule type" value="Genomic_DNA"/>
</dbReference>
<dbReference type="OrthoDB" id="5244012at2"/>
<keyword evidence="9" id="KW-1185">Reference proteome</keyword>
<keyword evidence="3 6" id="KW-0812">Transmembrane</keyword>
<evidence type="ECO:0000259" key="7">
    <source>
        <dbReference type="PROSITE" id="PS50928"/>
    </source>
</evidence>
<keyword evidence="5 6" id="KW-0472">Membrane</keyword>
<gene>
    <name evidence="8" type="ORF">FGF04_06280</name>
</gene>
<dbReference type="Proteomes" id="UP000324965">
    <property type="component" value="Unassembled WGS sequence"/>
</dbReference>
<dbReference type="PANTHER" id="PTHR30177:SF33">
    <property type="entry name" value="POSSIBLE OSMOPROTECTANT (GLYCINE BETAINE_CARNITINE_CHOLINE_L-PROLINE) TRANSPORT INTEGRAL MEMBRANE PROTEIN ABC TRANSPORTER PROZ"/>
    <property type="match status" value="1"/>
</dbReference>
<keyword evidence="2 6" id="KW-0813">Transport</keyword>
<dbReference type="Pfam" id="PF00528">
    <property type="entry name" value="BPD_transp_1"/>
    <property type="match status" value="1"/>
</dbReference>
<dbReference type="GO" id="GO:0055085">
    <property type="term" value="P:transmembrane transport"/>
    <property type="evidence" value="ECO:0007669"/>
    <property type="project" value="InterPro"/>
</dbReference>
<feature type="domain" description="ABC transmembrane type-1" evidence="7">
    <location>
        <begin position="31"/>
        <end position="210"/>
    </location>
</feature>
<keyword evidence="4 6" id="KW-1133">Transmembrane helix</keyword>
<dbReference type="GO" id="GO:0005886">
    <property type="term" value="C:plasma membrane"/>
    <property type="evidence" value="ECO:0007669"/>
    <property type="project" value="UniProtKB-SubCell"/>
</dbReference>
<evidence type="ECO:0000256" key="3">
    <source>
        <dbReference type="ARBA" id="ARBA00022692"/>
    </source>
</evidence>
<evidence type="ECO:0000256" key="2">
    <source>
        <dbReference type="ARBA" id="ARBA00022448"/>
    </source>
</evidence>
<evidence type="ECO:0000313" key="9">
    <source>
        <dbReference type="Proteomes" id="UP000324965"/>
    </source>
</evidence>
<name>A0A5B0BGM4_9ACTN</name>
<feature type="transmembrane region" description="Helical" evidence="6">
    <location>
        <begin position="191"/>
        <end position="213"/>
    </location>
</feature>
<reference evidence="8 9" key="1">
    <citation type="submission" date="2019-05" db="EMBL/GenBank/DDBJ databases">
        <authorList>
            <person name="Hariharan J."/>
            <person name="Choudoir M.J."/>
            <person name="Diebold P."/>
            <person name="Panke-Buisse K."/>
            <person name="Buckley D.H."/>
        </authorList>
    </citation>
    <scope>NUCLEOTIDE SEQUENCE [LARGE SCALE GENOMIC DNA]</scope>
    <source>
        <strain evidence="8 9">SUN51</strain>
    </source>
</reference>
<dbReference type="InterPro" id="IPR035906">
    <property type="entry name" value="MetI-like_sf"/>
</dbReference>
<evidence type="ECO:0000256" key="5">
    <source>
        <dbReference type="ARBA" id="ARBA00023136"/>
    </source>
</evidence>
<feature type="transmembrane region" description="Helical" evidence="6">
    <location>
        <begin position="35"/>
        <end position="57"/>
    </location>
</feature>
<accession>A0A5B0BGM4</accession>
<feature type="transmembrane region" description="Helical" evidence="6">
    <location>
        <begin position="78"/>
        <end position="105"/>
    </location>
</feature>
<evidence type="ECO:0000313" key="8">
    <source>
        <dbReference type="EMBL" id="KAA0941273.1"/>
    </source>
</evidence>
<proteinExistence type="inferred from homology"/>
<dbReference type="RefSeq" id="WP_149510239.1">
    <property type="nucleotide sequence ID" value="NZ_VDFC01000016.1"/>
</dbReference>
<dbReference type="InterPro" id="IPR000515">
    <property type="entry name" value="MetI-like"/>
</dbReference>
<dbReference type="GO" id="GO:0031460">
    <property type="term" value="P:glycine betaine transport"/>
    <property type="evidence" value="ECO:0007669"/>
    <property type="project" value="TreeGrafter"/>
</dbReference>
<comment type="similarity">
    <text evidence="6">Belongs to the binding-protein-dependent transport system permease family.</text>
</comment>
<feature type="transmembrane region" description="Helical" evidence="6">
    <location>
        <begin position="145"/>
        <end position="170"/>
    </location>
</feature>
<protein>
    <submittedName>
        <fullName evidence="8">ABC transporter permease</fullName>
    </submittedName>
</protein>
<dbReference type="SUPFAM" id="SSF161098">
    <property type="entry name" value="MetI-like"/>
    <property type="match status" value="1"/>
</dbReference>
<comment type="caution">
    <text evidence="8">The sequence shown here is derived from an EMBL/GenBank/DDBJ whole genome shotgun (WGS) entry which is preliminary data.</text>
</comment>